<dbReference type="InterPro" id="IPR015806">
    <property type="entry name" value="Pyrv_Knase_insert_dom_sf"/>
</dbReference>
<keyword evidence="7" id="KW-0479">Metal-binding</keyword>
<accession>A0A498DGA4</accession>
<keyword evidence="17" id="KW-1185">Reference proteome</keyword>
<evidence type="ECO:0000256" key="13">
    <source>
        <dbReference type="ARBA" id="ARBA00023317"/>
    </source>
</evidence>
<evidence type="ECO:0000256" key="3">
    <source>
        <dbReference type="ARBA" id="ARBA00008663"/>
    </source>
</evidence>
<dbReference type="GO" id="GO:0000287">
    <property type="term" value="F:magnesium ion binding"/>
    <property type="evidence" value="ECO:0007669"/>
    <property type="project" value="InterPro"/>
</dbReference>
<comment type="similarity">
    <text evidence="3 14">Belongs to the pyruvate kinase family.</text>
</comment>
<dbReference type="Gene3D" id="2.40.33.10">
    <property type="entry name" value="PK beta-barrel domain-like"/>
    <property type="match status" value="1"/>
</dbReference>
<dbReference type="InterPro" id="IPR040442">
    <property type="entry name" value="Pyrv_kinase-like_dom_sf"/>
</dbReference>
<dbReference type="SUPFAM" id="SSF50800">
    <property type="entry name" value="PK beta-barrel domain-like"/>
    <property type="match status" value="1"/>
</dbReference>
<reference evidence="16 17" key="1">
    <citation type="submission" date="2018-10" db="EMBL/GenBank/DDBJ databases">
        <title>Oceanobacillus sp. YLB-02 draft genome.</title>
        <authorList>
            <person name="Yu L."/>
        </authorList>
    </citation>
    <scope>NUCLEOTIDE SEQUENCE [LARGE SCALE GENOMIC DNA]</scope>
    <source>
        <strain evidence="16 17">YLB-02</strain>
    </source>
</reference>
<dbReference type="EMBL" id="RCHR01000004">
    <property type="protein sequence ID" value="RLL43662.1"/>
    <property type="molecule type" value="Genomic_DNA"/>
</dbReference>
<comment type="cofactor">
    <cofactor evidence="1">
        <name>K(+)</name>
        <dbReference type="ChEBI" id="CHEBI:29103"/>
    </cofactor>
</comment>
<dbReference type="GO" id="GO:0004743">
    <property type="term" value="F:pyruvate kinase activity"/>
    <property type="evidence" value="ECO:0007669"/>
    <property type="project" value="UniProtKB-EC"/>
</dbReference>
<keyword evidence="10" id="KW-0067">ATP-binding</keyword>
<dbReference type="InterPro" id="IPR011037">
    <property type="entry name" value="Pyrv_Knase-like_insert_dom_sf"/>
</dbReference>
<keyword evidence="13" id="KW-0670">Pyruvate</keyword>
<proteinExistence type="inferred from homology"/>
<dbReference type="InterPro" id="IPR015813">
    <property type="entry name" value="Pyrv/PenolPyrv_kinase-like_dom"/>
</dbReference>
<feature type="domain" description="Pyruvate kinase barrel" evidence="15">
    <location>
        <begin position="139"/>
        <end position="469"/>
    </location>
</feature>
<evidence type="ECO:0000256" key="4">
    <source>
        <dbReference type="ARBA" id="ARBA00012142"/>
    </source>
</evidence>
<dbReference type="OrthoDB" id="9812123at2"/>
<evidence type="ECO:0000256" key="6">
    <source>
        <dbReference type="ARBA" id="ARBA00022679"/>
    </source>
</evidence>
<gene>
    <name evidence="16" type="ORF">D8M04_12115</name>
</gene>
<keyword evidence="9 14" id="KW-0418">Kinase</keyword>
<evidence type="ECO:0000256" key="14">
    <source>
        <dbReference type="RuleBase" id="RU000504"/>
    </source>
</evidence>
<dbReference type="GO" id="GO:0030955">
    <property type="term" value="F:potassium ion binding"/>
    <property type="evidence" value="ECO:0007669"/>
    <property type="project" value="InterPro"/>
</dbReference>
<evidence type="ECO:0000256" key="9">
    <source>
        <dbReference type="ARBA" id="ARBA00022777"/>
    </source>
</evidence>
<dbReference type="Proteomes" id="UP000270219">
    <property type="component" value="Unassembled WGS sequence"/>
</dbReference>
<dbReference type="EC" id="2.7.1.40" evidence="4 14"/>
<comment type="caution">
    <text evidence="16">The sequence shown here is derived from an EMBL/GenBank/DDBJ whole genome shotgun (WGS) entry which is preliminary data.</text>
</comment>
<evidence type="ECO:0000256" key="5">
    <source>
        <dbReference type="ARBA" id="ARBA00018587"/>
    </source>
</evidence>
<dbReference type="PANTHER" id="PTHR11817">
    <property type="entry name" value="PYRUVATE KINASE"/>
    <property type="match status" value="1"/>
</dbReference>
<evidence type="ECO:0000256" key="7">
    <source>
        <dbReference type="ARBA" id="ARBA00022723"/>
    </source>
</evidence>
<keyword evidence="11 14" id="KW-0460">Magnesium</keyword>
<dbReference type="GO" id="GO:0016301">
    <property type="term" value="F:kinase activity"/>
    <property type="evidence" value="ECO:0007669"/>
    <property type="project" value="UniProtKB-KW"/>
</dbReference>
<dbReference type="Gene3D" id="3.20.20.60">
    <property type="entry name" value="Phosphoenolpyruvate-binding domains"/>
    <property type="match status" value="1"/>
</dbReference>
<keyword evidence="6 14" id="KW-0808">Transferase</keyword>
<comment type="catalytic activity">
    <reaction evidence="14">
        <text>pyruvate + ATP = phosphoenolpyruvate + ADP + H(+)</text>
        <dbReference type="Rhea" id="RHEA:18157"/>
        <dbReference type="ChEBI" id="CHEBI:15361"/>
        <dbReference type="ChEBI" id="CHEBI:15378"/>
        <dbReference type="ChEBI" id="CHEBI:30616"/>
        <dbReference type="ChEBI" id="CHEBI:58702"/>
        <dbReference type="ChEBI" id="CHEBI:456216"/>
        <dbReference type="EC" id="2.7.1.40"/>
    </reaction>
</comment>
<evidence type="ECO:0000256" key="10">
    <source>
        <dbReference type="ARBA" id="ARBA00022840"/>
    </source>
</evidence>
<dbReference type="PRINTS" id="PR01050">
    <property type="entry name" value="PYRUVTKNASE"/>
</dbReference>
<keyword evidence="12 14" id="KW-0324">Glycolysis</keyword>
<evidence type="ECO:0000259" key="15">
    <source>
        <dbReference type="Pfam" id="PF00224"/>
    </source>
</evidence>
<sequence length="507" mass="57549">MRKLVQKKELNKLSSLQDKLLQLREEVYQEGNETFERWKPNIKEKGFLVSARNLAYYLALRRRDIRDIQESLMPWGLSSLGRLESRTLENLDAVIASLDRIRGNAESEYQYPPQKTFLKGKSKLEQNANDILGESPKNRDSRIMVTLPTEAAENKKFVKSLLSAGMDVARINCAHDGPEEWEKMIKHIRKAEEEVKRKCKIMMDIAGPKIRIERLYTTLKNPKVYVDDTFFITGKEELDSYYGSEIVISCSTIPEIIDSLKKGDPILIDDGKIEGVIETIKKDGVIVKVKKLKKQNGVRIKVEKGLNFPESDFKINILTKKDKKNLDFVCKHADIIGCSFVKDPEDIKLIQKEINKRLGKEKANKLALMLKIETVKGVQNLPEIMVAAAAKNPLSVMIARGDLAVEVGYLRLAELQEEILWMCEAADVPVVWATQVLENMMKTGIPSRAEITDASQGANAECVMLNKGDYAVEGISILDEILEKMKEHRYKKVARLRALNMAKVEGE</sequence>
<dbReference type="InterPro" id="IPR015793">
    <property type="entry name" value="Pyrv_Knase_brl"/>
</dbReference>
<protein>
    <recommendedName>
        <fullName evidence="5 14">Pyruvate kinase</fullName>
        <ecNumber evidence="4 14">2.7.1.40</ecNumber>
    </recommendedName>
</protein>
<dbReference type="AlphaFoldDB" id="A0A498DGA4"/>
<keyword evidence="8" id="KW-0547">Nucleotide-binding</keyword>
<evidence type="ECO:0000256" key="1">
    <source>
        <dbReference type="ARBA" id="ARBA00001958"/>
    </source>
</evidence>
<evidence type="ECO:0000256" key="2">
    <source>
        <dbReference type="ARBA" id="ARBA00004997"/>
    </source>
</evidence>
<evidence type="ECO:0000256" key="12">
    <source>
        <dbReference type="ARBA" id="ARBA00023152"/>
    </source>
</evidence>
<evidence type="ECO:0000256" key="11">
    <source>
        <dbReference type="ARBA" id="ARBA00022842"/>
    </source>
</evidence>
<organism evidence="16 17">
    <name type="scientific">Oceanobacillus piezotolerans</name>
    <dbReference type="NCBI Taxonomy" id="2448030"/>
    <lineage>
        <taxon>Bacteria</taxon>
        <taxon>Bacillati</taxon>
        <taxon>Bacillota</taxon>
        <taxon>Bacilli</taxon>
        <taxon>Bacillales</taxon>
        <taxon>Bacillaceae</taxon>
        <taxon>Oceanobacillus</taxon>
    </lineage>
</organism>
<evidence type="ECO:0000313" key="16">
    <source>
        <dbReference type="EMBL" id="RLL43662.1"/>
    </source>
</evidence>
<dbReference type="SUPFAM" id="SSF51621">
    <property type="entry name" value="Phosphoenolpyruvate/pyruvate domain"/>
    <property type="match status" value="1"/>
</dbReference>
<evidence type="ECO:0000313" key="17">
    <source>
        <dbReference type="Proteomes" id="UP000270219"/>
    </source>
</evidence>
<comment type="pathway">
    <text evidence="2 14">Carbohydrate degradation; glycolysis; pyruvate from D-glyceraldehyde 3-phosphate: step 5/5.</text>
</comment>
<dbReference type="Pfam" id="PF00224">
    <property type="entry name" value="PK"/>
    <property type="match status" value="1"/>
</dbReference>
<dbReference type="UniPathway" id="UPA00109">
    <property type="reaction ID" value="UER00188"/>
</dbReference>
<evidence type="ECO:0000256" key="8">
    <source>
        <dbReference type="ARBA" id="ARBA00022741"/>
    </source>
</evidence>
<dbReference type="GO" id="GO:0005524">
    <property type="term" value="F:ATP binding"/>
    <property type="evidence" value="ECO:0007669"/>
    <property type="project" value="UniProtKB-KW"/>
</dbReference>
<dbReference type="InterPro" id="IPR001697">
    <property type="entry name" value="Pyr_Knase"/>
</dbReference>
<name>A0A498DGA4_9BACI</name>